<protein>
    <submittedName>
        <fullName evidence="2">SIMPL domain-containing protein</fullName>
    </submittedName>
</protein>
<dbReference type="RefSeq" id="WP_230841201.1">
    <property type="nucleotide sequence ID" value="NZ_CP063845.1"/>
</dbReference>
<accession>A0ABY3PKG8</accession>
<dbReference type="InterPro" id="IPR007497">
    <property type="entry name" value="SIMPL/DUF541"/>
</dbReference>
<sequence>MDDPIQTLSMPVYLSSCLLGLALLLALAFPACAQEVQPERTLTVSGRGVASLPFTDAVFNLGVQAEGRTAADAQAQLRERINPLVARLKQLQVQKLATTSVQLYPRYSDPTPKDGPSQVVGFTASSNLQFQVPLAQAGTVLDAAVGSGANVVQNLSFTAPDAQYAEARADALARAVADARAQAEVVLKSLGLAAKQVRTVQVGSPPRQPPMPFIKASRPIEADSMPIEGGAAEVEATVTLQISY</sequence>
<proteinExistence type="predicted"/>
<reference evidence="2 3" key="1">
    <citation type="journal article" date="2021" name="Genome Biol. Evol.">
        <title>Complete Genome Sequencing of a Novel Gloeobacter Species from a Waterfall Cave in Mexico.</title>
        <authorList>
            <person name="Saw J.H."/>
            <person name="Cardona T."/>
            <person name="Montejano G."/>
        </authorList>
    </citation>
    <scope>NUCLEOTIDE SEQUENCE [LARGE SCALE GENOMIC DNA]</scope>
    <source>
        <strain evidence="2">MG652769</strain>
    </source>
</reference>
<gene>
    <name evidence="2" type="ORF">ISF26_20660</name>
</gene>
<evidence type="ECO:0000313" key="2">
    <source>
        <dbReference type="EMBL" id="UFP94146.1"/>
    </source>
</evidence>
<dbReference type="EMBL" id="CP063845">
    <property type="protein sequence ID" value="UFP94146.1"/>
    <property type="molecule type" value="Genomic_DNA"/>
</dbReference>
<dbReference type="PANTHER" id="PTHR34387:SF1">
    <property type="entry name" value="PERIPLASMIC IMMUNOGENIC PROTEIN"/>
    <property type="match status" value="1"/>
</dbReference>
<feature type="chain" id="PRO_5047429148" evidence="1">
    <location>
        <begin position="34"/>
        <end position="244"/>
    </location>
</feature>
<dbReference type="InterPro" id="IPR052022">
    <property type="entry name" value="26kDa_periplasmic_antigen"/>
</dbReference>
<feature type="signal peptide" evidence="1">
    <location>
        <begin position="1"/>
        <end position="33"/>
    </location>
</feature>
<dbReference type="Gene3D" id="3.30.70.2970">
    <property type="entry name" value="Protein of unknown function (DUF541), domain 2"/>
    <property type="match status" value="1"/>
</dbReference>
<evidence type="ECO:0000256" key="1">
    <source>
        <dbReference type="SAM" id="SignalP"/>
    </source>
</evidence>
<keyword evidence="3" id="KW-1185">Reference proteome</keyword>
<dbReference type="Proteomes" id="UP001054846">
    <property type="component" value="Chromosome"/>
</dbReference>
<evidence type="ECO:0000313" key="3">
    <source>
        <dbReference type="Proteomes" id="UP001054846"/>
    </source>
</evidence>
<organism evidence="2 3">
    <name type="scientific">Gloeobacter morelensis MG652769</name>
    <dbReference type="NCBI Taxonomy" id="2781736"/>
    <lineage>
        <taxon>Bacteria</taxon>
        <taxon>Bacillati</taxon>
        <taxon>Cyanobacteriota</taxon>
        <taxon>Cyanophyceae</taxon>
        <taxon>Gloeobacterales</taxon>
        <taxon>Gloeobacteraceae</taxon>
        <taxon>Gloeobacter</taxon>
        <taxon>Gloeobacter morelensis</taxon>
    </lineage>
</organism>
<keyword evidence="1" id="KW-0732">Signal</keyword>
<dbReference type="PANTHER" id="PTHR34387">
    <property type="entry name" value="SLR1258 PROTEIN"/>
    <property type="match status" value="1"/>
</dbReference>
<dbReference type="Gene3D" id="3.30.110.170">
    <property type="entry name" value="Protein of unknown function (DUF541), domain 1"/>
    <property type="match status" value="1"/>
</dbReference>
<name>A0ABY3PKG8_9CYAN</name>
<dbReference type="Pfam" id="PF04402">
    <property type="entry name" value="SIMPL"/>
    <property type="match status" value="1"/>
</dbReference>